<dbReference type="Proteomes" id="UP001320420">
    <property type="component" value="Unassembled WGS sequence"/>
</dbReference>
<dbReference type="AlphaFoldDB" id="A0AAN9UQI2"/>
<proteinExistence type="predicted"/>
<dbReference type="EMBL" id="JAKJXP020000064">
    <property type="protein sequence ID" value="KAK7750430.1"/>
    <property type="molecule type" value="Genomic_DNA"/>
</dbReference>
<feature type="chain" id="PRO_5043051033" evidence="1">
    <location>
        <begin position="31"/>
        <end position="161"/>
    </location>
</feature>
<reference evidence="2 3" key="1">
    <citation type="submission" date="2024-02" db="EMBL/GenBank/DDBJ databases">
        <title>De novo assembly and annotation of 12 fungi associated with fruit tree decline syndrome in Ontario, Canada.</title>
        <authorList>
            <person name="Sulman M."/>
            <person name="Ellouze W."/>
            <person name="Ilyukhin E."/>
        </authorList>
    </citation>
    <scope>NUCLEOTIDE SEQUENCE [LARGE SCALE GENOMIC DNA]</scope>
    <source>
        <strain evidence="2 3">M11/M66-122</strain>
    </source>
</reference>
<keyword evidence="3" id="KW-1185">Reference proteome</keyword>
<comment type="caution">
    <text evidence="2">The sequence shown here is derived from an EMBL/GenBank/DDBJ whole genome shotgun (WGS) entry which is preliminary data.</text>
</comment>
<evidence type="ECO:0000313" key="2">
    <source>
        <dbReference type="EMBL" id="KAK7750430.1"/>
    </source>
</evidence>
<organism evidence="2 3">
    <name type="scientific">Diatrype stigma</name>
    <dbReference type="NCBI Taxonomy" id="117547"/>
    <lineage>
        <taxon>Eukaryota</taxon>
        <taxon>Fungi</taxon>
        <taxon>Dikarya</taxon>
        <taxon>Ascomycota</taxon>
        <taxon>Pezizomycotina</taxon>
        <taxon>Sordariomycetes</taxon>
        <taxon>Xylariomycetidae</taxon>
        <taxon>Xylariales</taxon>
        <taxon>Diatrypaceae</taxon>
        <taxon>Diatrype</taxon>
    </lineage>
</organism>
<keyword evidence="1" id="KW-0732">Signal</keyword>
<sequence length="161" mass="16977">MDHRLAPAPPPLLVLLLAGLAMMAVPVVRATPDVDVDFAQEVQHDFKMGLFPRQAASPLNLQTFAGAVGGFGAPASADPERPFEVDGDTFPDALSAVNRACDNQFHTCQSEANSNPDTVSFAVGDCDVQNIDCKAAGMTGTPSSFPALVSSNAEFDFFCEE</sequence>
<evidence type="ECO:0000256" key="1">
    <source>
        <dbReference type="SAM" id="SignalP"/>
    </source>
</evidence>
<gene>
    <name evidence="2" type="ORF">SLS62_007619</name>
</gene>
<accession>A0AAN9UQI2</accession>
<feature type="signal peptide" evidence="1">
    <location>
        <begin position="1"/>
        <end position="30"/>
    </location>
</feature>
<protein>
    <submittedName>
        <fullName evidence="2">Uncharacterized protein</fullName>
    </submittedName>
</protein>
<evidence type="ECO:0000313" key="3">
    <source>
        <dbReference type="Proteomes" id="UP001320420"/>
    </source>
</evidence>
<name>A0AAN9UQI2_9PEZI</name>